<protein>
    <recommendedName>
        <fullName evidence="7">Ribosomal RNA small subunit methyltransferase A</fullName>
        <ecNumber evidence="7">2.1.1.182</ecNumber>
    </recommendedName>
    <alternativeName>
        <fullName evidence="7">16S rRNA (adenine(1518)-N(6)/adenine(1519)-N(6))-dimethyltransferase</fullName>
    </alternativeName>
    <alternativeName>
        <fullName evidence="7">16S rRNA dimethyladenosine transferase</fullName>
    </alternativeName>
    <alternativeName>
        <fullName evidence="7">16S rRNA dimethylase</fullName>
    </alternativeName>
    <alternativeName>
        <fullName evidence="7">S-adenosylmethionine-6-N', N'-adenosyl(rRNA) dimethyltransferase</fullName>
    </alternativeName>
</protein>
<organism evidence="10 11">
    <name type="scientific">Alteracholeplasma palmae (strain ATCC 49389 / J233)</name>
    <name type="common">Acholeplasma palmae</name>
    <dbReference type="NCBI Taxonomy" id="1318466"/>
    <lineage>
        <taxon>Bacteria</taxon>
        <taxon>Bacillati</taxon>
        <taxon>Mycoplasmatota</taxon>
        <taxon>Mollicutes</taxon>
        <taxon>Acholeplasmatales</taxon>
        <taxon>Acholeplasmataceae</taxon>
        <taxon>Acholeplasma</taxon>
    </lineage>
</organism>
<dbReference type="PROSITE" id="PS01131">
    <property type="entry name" value="RRNA_A_DIMETH"/>
    <property type="match status" value="1"/>
</dbReference>
<evidence type="ECO:0000256" key="4">
    <source>
        <dbReference type="ARBA" id="ARBA00022679"/>
    </source>
</evidence>
<dbReference type="InterPro" id="IPR029063">
    <property type="entry name" value="SAM-dependent_MTases_sf"/>
</dbReference>
<keyword evidence="6 7" id="KW-0694">RNA-binding</keyword>
<comment type="similarity">
    <text evidence="7">Belongs to the class I-like SAM-binding methyltransferase superfamily. rRNA adenine N(6)-methyltransferase family. RsmA subfamily.</text>
</comment>
<keyword evidence="5 7" id="KW-0949">S-adenosyl-L-methionine</keyword>
<feature type="binding site" evidence="7 8">
    <location>
        <position position="59"/>
    </location>
    <ligand>
        <name>S-adenosyl-L-methionine</name>
        <dbReference type="ChEBI" id="CHEBI:59789"/>
    </ligand>
</feature>
<evidence type="ECO:0000256" key="3">
    <source>
        <dbReference type="ARBA" id="ARBA00022603"/>
    </source>
</evidence>
<dbReference type="NCBIfam" id="TIGR00755">
    <property type="entry name" value="ksgA"/>
    <property type="match status" value="1"/>
</dbReference>
<dbReference type="KEGG" id="apal:BN85400950"/>
<dbReference type="InterPro" id="IPR001737">
    <property type="entry name" value="KsgA/Erm"/>
</dbReference>
<feature type="binding site" evidence="7 8">
    <location>
        <position position="12"/>
    </location>
    <ligand>
        <name>S-adenosyl-L-methionine</name>
        <dbReference type="ChEBI" id="CHEBI:59789"/>
    </ligand>
</feature>
<evidence type="ECO:0000313" key="10">
    <source>
        <dbReference type="EMBL" id="CCV63672.1"/>
    </source>
</evidence>
<dbReference type="InterPro" id="IPR020598">
    <property type="entry name" value="rRNA_Ade_methylase_Trfase_N"/>
</dbReference>
<dbReference type="Proteomes" id="UP000032740">
    <property type="component" value="Chromosome"/>
</dbReference>
<dbReference type="Gene3D" id="3.40.50.150">
    <property type="entry name" value="Vaccinia Virus protein VP39"/>
    <property type="match status" value="1"/>
</dbReference>
<dbReference type="PROSITE" id="PS51689">
    <property type="entry name" value="SAM_RNA_A_N6_MT"/>
    <property type="match status" value="1"/>
</dbReference>
<dbReference type="AlphaFoldDB" id="U4KJR3"/>
<dbReference type="PANTHER" id="PTHR11727">
    <property type="entry name" value="DIMETHYLADENOSINE TRANSFERASE"/>
    <property type="match status" value="1"/>
</dbReference>
<evidence type="ECO:0000313" key="11">
    <source>
        <dbReference type="Proteomes" id="UP000032740"/>
    </source>
</evidence>
<gene>
    <name evidence="7 10" type="primary">rsmA</name>
    <name evidence="7" type="synonym">ksgA</name>
    <name evidence="10" type="ORF">BN85400950</name>
</gene>
<name>U4KJR3_ALTPJ</name>
<evidence type="ECO:0000256" key="7">
    <source>
        <dbReference type="HAMAP-Rule" id="MF_00607"/>
    </source>
</evidence>
<dbReference type="HOGENOM" id="CLU_041220_0_0_14"/>
<keyword evidence="2 7" id="KW-0698">rRNA processing</keyword>
<feature type="binding site" evidence="7 8">
    <location>
        <position position="82"/>
    </location>
    <ligand>
        <name>S-adenosyl-L-methionine</name>
        <dbReference type="ChEBI" id="CHEBI:59789"/>
    </ligand>
</feature>
<keyword evidence="3 7" id="KW-0489">Methyltransferase</keyword>
<accession>U4KJR3</accession>
<dbReference type="RefSeq" id="WP_026654372.1">
    <property type="nucleotide sequence ID" value="NC_022538.1"/>
</dbReference>
<evidence type="ECO:0000259" key="9">
    <source>
        <dbReference type="SMART" id="SM00650"/>
    </source>
</evidence>
<proteinExistence type="inferred from homology"/>
<dbReference type="EMBL" id="FO681347">
    <property type="protein sequence ID" value="CCV63672.1"/>
    <property type="molecule type" value="Genomic_DNA"/>
</dbReference>
<dbReference type="InterPro" id="IPR020596">
    <property type="entry name" value="rRNA_Ade_Mease_Trfase_CS"/>
</dbReference>
<evidence type="ECO:0000256" key="8">
    <source>
        <dbReference type="PROSITE-ProRule" id="PRU01026"/>
    </source>
</evidence>
<dbReference type="GO" id="GO:0052908">
    <property type="term" value="F:16S rRNA (adenine(1518)-N(6)/adenine(1519)-N(6))-dimethyltransferase activity"/>
    <property type="evidence" value="ECO:0007669"/>
    <property type="project" value="UniProtKB-EC"/>
</dbReference>
<dbReference type="SMART" id="SM00650">
    <property type="entry name" value="rADc"/>
    <property type="match status" value="1"/>
</dbReference>
<evidence type="ECO:0000256" key="1">
    <source>
        <dbReference type="ARBA" id="ARBA00022490"/>
    </source>
</evidence>
<feature type="binding site" evidence="7 8">
    <location>
        <position position="106"/>
    </location>
    <ligand>
        <name>S-adenosyl-L-methionine</name>
        <dbReference type="ChEBI" id="CHEBI:59789"/>
    </ligand>
</feature>
<evidence type="ECO:0000256" key="5">
    <source>
        <dbReference type="ARBA" id="ARBA00022691"/>
    </source>
</evidence>
<reference evidence="10 11" key="1">
    <citation type="journal article" date="2013" name="J. Mol. Microbiol. Biotechnol.">
        <title>Analysis of the Complete Genomes of Acholeplasma brassicae , A. palmae and A. laidlawii and Their Comparison to the Obligate Parasites from ' Candidatus Phytoplasma'.</title>
        <authorList>
            <person name="Kube M."/>
            <person name="Siewert C."/>
            <person name="Migdoll A.M."/>
            <person name="Duduk B."/>
            <person name="Holz S."/>
            <person name="Rabus R."/>
            <person name="Seemuller E."/>
            <person name="Mitrovic J."/>
            <person name="Muller I."/>
            <person name="Buttner C."/>
            <person name="Reinhardt R."/>
        </authorList>
    </citation>
    <scope>NUCLEOTIDE SEQUENCE [LARGE SCALE GENOMIC DNA]</scope>
    <source>
        <strain evidence="10 11">J233</strain>
    </source>
</reference>
<evidence type="ECO:0000256" key="2">
    <source>
        <dbReference type="ARBA" id="ARBA00022552"/>
    </source>
</evidence>
<dbReference type="OrthoDB" id="9814755at2"/>
<feature type="binding site" evidence="7 8">
    <location>
        <position position="14"/>
    </location>
    <ligand>
        <name>S-adenosyl-L-methionine</name>
        <dbReference type="ChEBI" id="CHEBI:59789"/>
    </ligand>
</feature>
<evidence type="ECO:0000256" key="6">
    <source>
        <dbReference type="ARBA" id="ARBA00022884"/>
    </source>
</evidence>
<dbReference type="Pfam" id="PF00398">
    <property type="entry name" value="RrnaAD"/>
    <property type="match status" value="1"/>
</dbReference>
<keyword evidence="1 7" id="KW-0963">Cytoplasm</keyword>
<sequence>MEHKAKKKYGQNFLKDKNLLKKIITKAEIENKNVIEVGPGQGALTQFALPVSNKMVAYEIDKSLTPYLKPFVDQGLKVIFGDFLNTDLEKDIKENFNNEDVHFIGNLPYYITSPIIFKILETEKIKTATIMIQKEVGDRLASLPNQKTYNALSVIIQHYTNVKKVMDVKRAMFFPQPKVDSIIIRIEKKDQNLGSDEDFKEFVKASFLQKRKTLMNNLSTHYKVDKTALQEFFVGNQLDLNIRAEQISVTKFEELAKNWVKFS</sequence>
<dbReference type="HAMAP" id="MF_00607">
    <property type="entry name" value="16SrRNA_methyltr_A"/>
    <property type="match status" value="1"/>
</dbReference>
<dbReference type="SUPFAM" id="SSF53335">
    <property type="entry name" value="S-adenosyl-L-methionine-dependent methyltransferases"/>
    <property type="match status" value="1"/>
</dbReference>
<dbReference type="Gene3D" id="1.10.8.100">
    <property type="entry name" value="Ribosomal RNA adenine dimethylase-like, domain 2"/>
    <property type="match status" value="1"/>
</dbReference>
<dbReference type="GO" id="GO:0005829">
    <property type="term" value="C:cytosol"/>
    <property type="evidence" value="ECO:0007669"/>
    <property type="project" value="TreeGrafter"/>
</dbReference>
<feature type="binding site" evidence="7 8">
    <location>
        <position position="38"/>
    </location>
    <ligand>
        <name>S-adenosyl-L-methionine</name>
        <dbReference type="ChEBI" id="CHEBI:59789"/>
    </ligand>
</feature>
<comment type="subcellular location">
    <subcellularLocation>
        <location evidence="7">Cytoplasm</location>
    </subcellularLocation>
</comment>
<feature type="domain" description="Ribosomal RNA adenine methylase transferase N-terminal" evidence="9">
    <location>
        <begin position="19"/>
        <end position="190"/>
    </location>
</feature>
<comment type="catalytic activity">
    <reaction evidence="7">
        <text>adenosine(1518)/adenosine(1519) in 16S rRNA + 4 S-adenosyl-L-methionine = N(6)-dimethyladenosine(1518)/N(6)-dimethyladenosine(1519) in 16S rRNA + 4 S-adenosyl-L-homocysteine + 4 H(+)</text>
        <dbReference type="Rhea" id="RHEA:19609"/>
        <dbReference type="Rhea" id="RHEA-COMP:10232"/>
        <dbReference type="Rhea" id="RHEA-COMP:10233"/>
        <dbReference type="ChEBI" id="CHEBI:15378"/>
        <dbReference type="ChEBI" id="CHEBI:57856"/>
        <dbReference type="ChEBI" id="CHEBI:59789"/>
        <dbReference type="ChEBI" id="CHEBI:74411"/>
        <dbReference type="ChEBI" id="CHEBI:74493"/>
        <dbReference type="EC" id="2.1.1.182"/>
    </reaction>
</comment>
<dbReference type="InterPro" id="IPR011530">
    <property type="entry name" value="rRNA_adenine_dimethylase"/>
</dbReference>
<comment type="function">
    <text evidence="7">Specifically dimethylates two adjacent adenosines (A1518 and A1519) in the loop of a conserved hairpin near the 3'-end of 16S rRNA in the 30S particle. May play a critical role in biogenesis of 30S subunits.</text>
</comment>
<dbReference type="GO" id="GO:0003723">
    <property type="term" value="F:RNA binding"/>
    <property type="evidence" value="ECO:0007669"/>
    <property type="project" value="UniProtKB-UniRule"/>
</dbReference>
<keyword evidence="11" id="KW-1185">Reference proteome</keyword>
<dbReference type="STRING" id="1318466.BN85400950"/>
<keyword evidence="4 7" id="KW-0808">Transferase</keyword>
<dbReference type="InterPro" id="IPR023165">
    <property type="entry name" value="rRNA_Ade_diMease-like_C"/>
</dbReference>
<dbReference type="EC" id="2.1.1.182" evidence="7"/>
<dbReference type="PANTHER" id="PTHR11727:SF7">
    <property type="entry name" value="DIMETHYLADENOSINE TRANSFERASE-RELATED"/>
    <property type="match status" value="1"/>
</dbReference>